<feature type="compositionally biased region" description="Low complexity" evidence="1">
    <location>
        <begin position="77"/>
        <end position="86"/>
    </location>
</feature>
<dbReference type="GO" id="GO:0003677">
    <property type="term" value="F:DNA binding"/>
    <property type="evidence" value="ECO:0007669"/>
    <property type="project" value="InterPro"/>
</dbReference>
<feature type="compositionally biased region" description="Basic and acidic residues" evidence="1">
    <location>
        <begin position="460"/>
        <end position="517"/>
    </location>
</feature>
<feature type="compositionally biased region" description="Acidic residues" evidence="1">
    <location>
        <begin position="661"/>
        <end position="673"/>
    </location>
</feature>
<feature type="region of interest" description="Disordered" evidence="1">
    <location>
        <begin position="1"/>
        <end position="20"/>
    </location>
</feature>
<dbReference type="EMBL" id="JAAAIN010001122">
    <property type="protein sequence ID" value="KAG0306677.1"/>
    <property type="molecule type" value="Genomic_DNA"/>
</dbReference>
<evidence type="ECO:0000313" key="2">
    <source>
        <dbReference type="EMBL" id="KAG0306677.1"/>
    </source>
</evidence>
<protein>
    <submittedName>
        <fullName evidence="2">Uncharacterized protein</fullName>
    </submittedName>
</protein>
<organism evidence="2 3">
    <name type="scientific">Linnemannia gamsii</name>
    <dbReference type="NCBI Taxonomy" id="64522"/>
    <lineage>
        <taxon>Eukaryota</taxon>
        <taxon>Fungi</taxon>
        <taxon>Fungi incertae sedis</taxon>
        <taxon>Mucoromycota</taxon>
        <taxon>Mortierellomycotina</taxon>
        <taxon>Mortierellomycetes</taxon>
        <taxon>Mortierellales</taxon>
        <taxon>Mortierellaceae</taxon>
        <taxon>Linnemannia</taxon>
    </lineage>
</organism>
<evidence type="ECO:0000256" key="1">
    <source>
        <dbReference type="SAM" id="MobiDB-lite"/>
    </source>
</evidence>
<feature type="compositionally biased region" description="Low complexity" evidence="1">
    <location>
        <begin position="433"/>
        <end position="448"/>
    </location>
</feature>
<reference evidence="2" key="1">
    <citation type="journal article" date="2020" name="Fungal Divers.">
        <title>Resolving the Mortierellaceae phylogeny through synthesis of multi-gene phylogenetics and phylogenomics.</title>
        <authorList>
            <person name="Vandepol N."/>
            <person name="Liber J."/>
            <person name="Desiro A."/>
            <person name="Na H."/>
            <person name="Kennedy M."/>
            <person name="Barry K."/>
            <person name="Grigoriev I.V."/>
            <person name="Miller A.N."/>
            <person name="O'Donnell K."/>
            <person name="Stajich J.E."/>
            <person name="Bonito G."/>
        </authorList>
    </citation>
    <scope>NUCLEOTIDE SEQUENCE</scope>
    <source>
        <strain evidence="2">NVP60</strain>
    </source>
</reference>
<comment type="caution">
    <text evidence="2">The sequence shown here is derived from an EMBL/GenBank/DDBJ whole genome shotgun (WGS) entry which is preliminary data.</text>
</comment>
<feature type="compositionally biased region" description="Basic and acidic residues" evidence="1">
    <location>
        <begin position="279"/>
        <end position="306"/>
    </location>
</feature>
<feature type="compositionally biased region" description="Basic and acidic residues" evidence="1">
    <location>
        <begin position="229"/>
        <end position="240"/>
    </location>
</feature>
<dbReference type="SMART" id="SM00384">
    <property type="entry name" value="AT_hook"/>
    <property type="match status" value="5"/>
</dbReference>
<feature type="compositionally biased region" description="Basic residues" evidence="1">
    <location>
        <begin position="343"/>
        <end position="357"/>
    </location>
</feature>
<feature type="region of interest" description="Disordered" evidence="1">
    <location>
        <begin position="628"/>
        <end position="683"/>
    </location>
</feature>
<dbReference type="OrthoDB" id="2428322at2759"/>
<proteinExistence type="predicted"/>
<feature type="compositionally biased region" description="Acidic residues" evidence="1">
    <location>
        <begin position="327"/>
        <end position="336"/>
    </location>
</feature>
<feature type="compositionally biased region" description="Basic and acidic residues" evidence="1">
    <location>
        <begin position="885"/>
        <end position="907"/>
    </location>
</feature>
<sequence length="948" mass="105548">MSSSTERRPSRLAKLNASDKIKDQMDHLLLLASGKAHLKTDNNDNIDGDEGGNGKEAIRPGRRKRRPADDLSDTERATTSTATITDASKRAQTRSKKQKADDGDSGGGEARHTASSIPAVEVKKKPKQPKKQQPSNDDTADQMEPSIPAEQVKKKPGRAKKQKTGDNDGEGSGRTDNGESSTPVEEPKRKPGRPKRHMATDGSGDAGHGESSMPVEEVRKKTGRSRKQRIGDNDTEDRPEPSTPTIEPKKRVGRLKKQQADGDKEIEVDHTMLSVPMTEEPKEKRVGRSKKQKADDTKETDADHPETTIPTDGVKKKQGRPKKQEAGDGDDGDANDEPSVPVKKPKEKYGLPKKHKEDRKSTNHVQASTAEPKRRQGPSLKQVEDMSDSDDIGPSMAEREVKTRGGRSKSHRQHSTIDDIQGNSSESDYKGHSTSGSDSDSDDNTLSNVQSRSNKKGKGRDKTGAEGSRVQETEKKRSKRELARLAKVARVQERARRKQEMLDAKAAKVKAKQEREAKKLKRARRSFLAIPVSVQLAHAAENMAFEATQQQPKRREMEEVGEDDEMEDLALYSSNLIYQVLRPALKGYSYRWPIREGLLHSVPESSFRNAANKLDDFEEYGLGFVEELTGVPKNEEDYSDTDTEGDGAGSNEDVHVSSSQEIDEQEDGGDQSAEETAMERKLRRNRTRYAERYRKGIPERIQDLDQVQKLTLSKSCPQAVRTPIGSDLSGFDQEDDLTRLQQRAIAFSAEDVVRKTLDRMTYVVRQGSLLRMPDFPSRRQTVEGGVYKTKYERGWDTVMTSAALAGVDDRILKKVSMRMQNLLSKSKNSYHHEADSEGGWTAVDDTINKVKEPSRKPLGVKEPVVDSMDPMDPAFDPQELSGLADRLRGEDNPAPEADVKQGQKENNEIETTSGLRIKVRNTIKVGVRVGVKVRVSFQFKSRGKRERG</sequence>
<accession>A0A9P6R009</accession>
<feature type="compositionally biased region" description="Basic and acidic residues" evidence="1">
    <location>
        <begin position="163"/>
        <end position="177"/>
    </location>
</feature>
<dbReference type="AlphaFoldDB" id="A0A9P6R009"/>
<name>A0A9P6R009_9FUNG</name>
<evidence type="ECO:0000313" key="3">
    <source>
        <dbReference type="Proteomes" id="UP000823405"/>
    </source>
</evidence>
<feature type="region of interest" description="Disordered" evidence="1">
    <location>
        <begin position="853"/>
        <end position="911"/>
    </location>
</feature>
<feature type="region of interest" description="Disordered" evidence="1">
    <location>
        <begin position="34"/>
        <end position="517"/>
    </location>
</feature>
<dbReference type="Proteomes" id="UP000823405">
    <property type="component" value="Unassembled WGS sequence"/>
</dbReference>
<gene>
    <name evidence="2" type="ORF">BGZ97_000657</name>
</gene>
<feature type="compositionally biased region" description="Basic and acidic residues" evidence="1">
    <location>
        <begin position="67"/>
        <end position="76"/>
    </location>
</feature>
<feature type="compositionally biased region" description="Basic residues" evidence="1">
    <location>
        <begin position="404"/>
        <end position="414"/>
    </location>
</feature>
<dbReference type="InterPro" id="IPR017956">
    <property type="entry name" value="AT_hook_DNA-bd_motif"/>
</dbReference>
<feature type="compositionally biased region" description="Basic and acidic residues" evidence="1">
    <location>
        <begin position="258"/>
        <end position="270"/>
    </location>
</feature>
<keyword evidence="3" id="KW-1185">Reference proteome</keyword>